<proteinExistence type="predicted"/>
<gene>
    <name evidence="1" type="ORF">HanXRQr2_Chr09g0412721</name>
</gene>
<sequence>MLETMLLDTSYLLTLDSYIYRCHLVTISMSTKSTMCHIITLSHLLWFRVQLLF</sequence>
<dbReference type="Proteomes" id="UP000215914">
    <property type="component" value="Unassembled WGS sequence"/>
</dbReference>
<comment type="caution">
    <text evidence="1">The sequence shown here is derived from an EMBL/GenBank/DDBJ whole genome shotgun (WGS) entry which is preliminary data.</text>
</comment>
<dbReference type="AlphaFoldDB" id="A0A9K3NA72"/>
<dbReference type="EMBL" id="MNCJ02000324">
    <property type="protein sequence ID" value="KAF5793027.1"/>
    <property type="molecule type" value="Genomic_DNA"/>
</dbReference>
<reference evidence="1" key="1">
    <citation type="journal article" date="2017" name="Nature">
        <title>The sunflower genome provides insights into oil metabolism, flowering and Asterid evolution.</title>
        <authorList>
            <person name="Badouin H."/>
            <person name="Gouzy J."/>
            <person name="Grassa C.J."/>
            <person name="Murat F."/>
            <person name="Staton S.E."/>
            <person name="Cottret L."/>
            <person name="Lelandais-Briere C."/>
            <person name="Owens G.L."/>
            <person name="Carrere S."/>
            <person name="Mayjonade B."/>
            <person name="Legrand L."/>
            <person name="Gill N."/>
            <person name="Kane N.C."/>
            <person name="Bowers J.E."/>
            <person name="Hubner S."/>
            <person name="Bellec A."/>
            <person name="Berard A."/>
            <person name="Berges H."/>
            <person name="Blanchet N."/>
            <person name="Boniface M.C."/>
            <person name="Brunel D."/>
            <person name="Catrice O."/>
            <person name="Chaidir N."/>
            <person name="Claudel C."/>
            <person name="Donnadieu C."/>
            <person name="Faraut T."/>
            <person name="Fievet G."/>
            <person name="Helmstetter N."/>
            <person name="King M."/>
            <person name="Knapp S.J."/>
            <person name="Lai Z."/>
            <person name="Le Paslier M.C."/>
            <person name="Lippi Y."/>
            <person name="Lorenzon L."/>
            <person name="Mandel J.R."/>
            <person name="Marage G."/>
            <person name="Marchand G."/>
            <person name="Marquand E."/>
            <person name="Bret-Mestries E."/>
            <person name="Morien E."/>
            <person name="Nambeesan S."/>
            <person name="Nguyen T."/>
            <person name="Pegot-Espagnet P."/>
            <person name="Pouilly N."/>
            <person name="Raftis F."/>
            <person name="Sallet E."/>
            <person name="Schiex T."/>
            <person name="Thomas J."/>
            <person name="Vandecasteele C."/>
            <person name="Vares D."/>
            <person name="Vear F."/>
            <person name="Vautrin S."/>
            <person name="Crespi M."/>
            <person name="Mangin B."/>
            <person name="Burke J.M."/>
            <person name="Salse J."/>
            <person name="Munos S."/>
            <person name="Vincourt P."/>
            <person name="Rieseberg L.H."/>
            <person name="Langlade N.B."/>
        </authorList>
    </citation>
    <scope>NUCLEOTIDE SEQUENCE</scope>
    <source>
        <tissue evidence="1">Leaves</tissue>
    </source>
</reference>
<keyword evidence="2" id="KW-1185">Reference proteome</keyword>
<reference evidence="1" key="2">
    <citation type="submission" date="2020-06" db="EMBL/GenBank/DDBJ databases">
        <title>Helianthus annuus Genome sequencing and assembly Release 2.</title>
        <authorList>
            <person name="Gouzy J."/>
            <person name="Langlade N."/>
            <person name="Munos S."/>
        </authorList>
    </citation>
    <scope>NUCLEOTIDE SEQUENCE</scope>
    <source>
        <tissue evidence="1">Leaves</tissue>
    </source>
</reference>
<protein>
    <submittedName>
        <fullName evidence="1">Uncharacterized protein</fullName>
    </submittedName>
</protein>
<evidence type="ECO:0000313" key="1">
    <source>
        <dbReference type="EMBL" id="KAF5793027.1"/>
    </source>
</evidence>
<dbReference type="Gramene" id="mRNA:HanXRQr2_Chr09g0412721">
    <property type="protein sequence ID" value="CDS:HanXRQr2_Chr09g0412721.1"/>
    <property type="gene ID" value="HanXRQr2_Chr09g0412721"/>
</dbReference>
<evidence type="ECO:0000313" key="2">
    <source>
        <dbReference type="Proteomes" id="UP000215914"/>
    </source>
</evidence>
<organism evidence="1 2">
    <name type="scientific">Helianthus annuus</name>
    <name type="common">Common sunflower</name>
    <dbReference type="NCBI Taxonomy" id="4232"/>
    <lineage>
        <taxon>Eukaryota</taxon>
        <taxon>Viridiplantae</taxon>
        <taxon>Streptophyta</taxon>
        <taxon>Embryophyta</taxon>
        <taxon>Tracheophyta</taxon>
        <taxon>Spermatophyta</taxon>
        <taxon>Magnoliopsida</taxon>
        <taxon>eudicotyledons</taxon>
        <taxon>Gunneridae</taxon>
        <taxon>Pentapetalae</taxon>
        <taxon>asterids</taxon>
        <taxon>campanulids</taxon>
        <taxon>Asterales</taxon>
        <taxon>Asteraceae</taxon>
        <taxon>Asteroideae</taxon>
        <taxon>Heliantheae alliance</taxon>
        <taxon>Heliantheae</taxon>
        <taxon>Helianthus</taxon>
    </lineage>
</organism>
<accession>A0A9K3NA72</accession>
<name>A0A9K3NA72_HELAN</name>